<feature type="transmembrane region" description="Helical" evidence="11">
    <location>
        <begin position="12"/>
        <end position="30"/>
    </location>
</feature>
<name>A0A4Z2B609_9TELE</name>
<reference evidence="12 13" key="1">
    <citation type="submission" date="2019-04" db="EMBL/GenBank/DDBJ databases">
        <title>The sequence and de novo assembly of Takifugu bimaculatus genome using PacBio and Hi-C technologies.</title>
        <authorList>
            <person name="Xu P."/>
            <person name="Liu B."/>
            <person name="Zhou Z."/>
        </authorList>
    </citation>
    <scope>NUCLEOTIDE SEQUENCE [LARGE SCALE GENOMIC DNA]</scope>
    <source>
        <strain evidence="12">TB-2018</strain>
        <tissue evidence="12">Muscle</tissue>
    </source>
</reference>
<feature type="region of interest" description="Disordered" evidence="10">
    <location>
        <begin position="210"/>
        <end position="246"/>
    </location>
</feature>
<keyword evidence="13" id="KW-1185">Reference proteome</keyword>
<evidence type="ECO:0000256" key="6">
    <source>
        <dbReference type="ARBA" id="ARBA00022692"/>
    </source>
</evidence>
<feature type="transmembrane region" description="Helical" evidence="11">
    <location>
        <begin position="125"/>
        <end position="147"/>
    </location>
</feature>
<keyword evidence="4" id="KW-0796">Tight junction</keyword>
<protein>
    <recommendedName>
        <fullName evidence="14">Claudin</fullName>
    </recommendedName>
</protein>
<evidence type="ECO:0000256" key="4">
    <source>
        <dbReference type="ARBA" id="ARBA00022427"/>
    </source>
</evidence>
<dbReference type="Gene3D" id="1.20.140.150">
    <property type="match status" value="1"/>
</dbReference>
<keyword evidence="6 11" id="KW-0812">Transmembrane</keyword>
<dbReference type="InterPro" id="IPR006187">
    <property type="entry name" value="Claudin"/>
</dbReference>
<keyword evidence="5" id="KW-1003">Cell membrane</keyword>
<dbReference type="GO" id="GO:0005886">
    <property type="term" value="C:plasma membrane"/>
    <property type="evidence" value="ECO:0007669"/>
    <property type="project" value="UniProtKB-SubCell"/>
</dbReference>
<evidence type="ECO:0000256" key="7">
    <source>
        <dbReference type="ARBA" id="ARBA00022949"/>
    </source>
</evidence>
<evidence type="ECO:0000313" key="13">
    <source>
        <dbReference type="Proteomes" id="UP000516260"/>
    </source>
</evidence>
<proteinExistence type="inferred from homology"/>
<comment type="subcellular location">
    <subcellularLocation>
        <location evidence="1">Cell junction</location>
        <location evidence="1">Tight junction</location>
    </subcellularLocation>
    <subcellularLocation>
        <location evidence="2">Cell membrane</location>
        <topology evidence="2">Multi-pass membrane protein</topology>
    </subcellularLocation>
</comment>
<evidence type="ECO:0000256" key="10">
    <source>
        <dbReference type="SAM" id="MobiDB-lite"/>
    </source>
</evidence>
<dbReference type="Proteomes" id="UP000516260">
    <property type="component" value="Chromosome 6"/>
</dbReference>
<dbReference type="Pfam" id="PF13903">
    <property type="entry name" value="Claudin_2"/>
    <property type="match status" value="1"/>
</dbReference>
<evidence type="ECO:0000256" key="2">
    <source>
        <dbReference type="ARBA" id="ARBA00004651"/>
    </source>
</evidence>
<dbReference type="InterPro" id="IPR004031">
    <property type="entry name" value="PMP22/EMP/MP20/Claudin"/>
</dbReference>
<evidence type="ECO:0000256" key="5">
    <source>
        <dbReference type="ARBA" id="ARBA00022475"/>
    </source>
</evidence>
<keyword evidence="9 11" id="KW-0472">Membrane</keyword>
<feature type="transmembrane region" description="Helical" evidence="11">
    <location>
        <begin position="90"/>
        <end position="113"/>
    </location>
</feature>
<accession>A0A4Z2B609</accession>
<comment type="similarity">
    <text evidence="3">Belongs to the claudin family.</text>
</comment>
<dbReference type="PANTHER" id="PTHR12002">
    <property type="entry name" value="CLAUDIN"/>
    <property type="match status" value="1"/>
</dbReference>
<keyword evidence="7" id="KW-0965">Cell junction</keyword>
<evidence type="ECO:0000256" key="3">
    <source>
        <dbReference type="ARBA" id="ARBA00008295"/>
    </source>
</evidence>
<evidence type="ECO:0008006" key="14">
    <source>
        <dbReference type="Google" id="ProtNLM"/>
    </source>
</evidence>
<evidence type="ECO:0000313" key="12">
    <source>
        <dbReference type="EMBL" id="TNM87577.1"/>
    </source>
</evidence>
<dbReference type="PRINTS" id="PR01077">
    <property type="entry name" value="CLAUDIN"/>
</dbReference>
<dbReference type="GO" id="GO:0005198">
    <property type="term" value="F:structural molecule activity"/>
    <property type="evidence" value="ECO:0007669"/>
    <property type="project" value="InterPro"/>
</dbReference>
<evidence type="ECO:0000256" key="11">
    <source>
        <dbReference type="SAM" id="Phobius"/>
    </source>
</evidence>
<organism evidence="12 13">
    <name type="scientific">Takifugu bimaculatus</name>
    <dbReference type="NCBI Taxonomy" id="433685"/>
    <lineage>
        <taxon>Eukaryota</taxon>
        <taxon>Metazoa</taxon>
        <taxon>Chordata</taxon>
        <taxon>Craniata</taxon>
        <taxon>Vertebrata</taxon>
        <taxon>Euteleostomi</taxon>
        <taxon>Actinopterygii</taxon>
        <taxon>Neopterygii</taxon>
        <taxon>Teleostei</taxon>
        <taxon>Neoteleostei</taxon>
        <taxon>Acanthomorphata</taxon>
        <taxon>Eupercaria</taxon>
        <taxon>Tetraodontiformes</taxon>
        <taxon>Tetradontoidea</taxon>
        <taxon>Tetraodontidae</taxon>
        <taxon>Takifugu</taxon>
    </lineage>
</organism>
<sequence length="246" mass="27006">MYLAQTAHPQFLGLLLGCLAWIFVMITTGLNEWRLWYLDVGNTSVITSGVAWVGIWRACFYSHVLAKVENCQRISIAAPFAPAEIPVAQVLMMLAVVAGLVANICGAVAMRLVYFSVADRRNMRLVFVLAGMLYLLTSGLCLVPLLWNINSVAKNNTIDFPQEFQLPSAPVRQQIGSAIGVGIFASVLSLISGLLFLSYRYVCRSLRSQEPRDTGEPVLGPQTKTSLVNPENHGRDNPAYLSEDIS</sequence>
<evidence type="ECO:0000256" key="1">
    <source>
        <dbReference type="ARBA" id="ARBA00004435"/>
    </source>
</evidence>
<dbReference type="GO" id="GO:0005923">
    <property type="term" value="C:bicellular tight junction"/>
    <property type="evidence" value="ECO:0007669"/>
    <property type="project" value="UniProtKB-SubCell"/>
</dbReference>
<keyword evidence="8 11" id="KW-1133">Transmembrane helix</keyword>
<evidence type="ECO:0000256" key="9">
    <source>
        <dbReference type="ARBA" id="ARBA00023136"/>
    </source>
</evidence>
<dbReference type="AlphaFoldDB" id="A0A4Z2B609"/>
<comment type="caution">
    <text evidence="12">The sequence shown here is derived from an EMBL/GenBank/DDBJ whole genome shotgun (WGS) entry which is preliminary data.</text>
</comment>
<feature type="transmembrane region" description="Helical" evidence="11">
    <location>
        <begin position="175"/>
        <end position="197"/>
    </location>
</feature>
<evidence type="ECO:0000256" key="8">
    <source>
        <dbReference type="ARBA" id="ARBA00022989"/>
    </source>
</evidence>
<dbReference type="EMBL" id="SWLE01000019">
    <property type="protein sequence ID" value="TNM87577.1"/>
    <property type="molecule type" value="Genomic_DNA"/>
</dbReference>
<gene>
    <name evidence="12" type="ORF">fugu_005798</name>
</gene>